<keyword evidence="2 3" id="KW-0418">Kinase</keyword>
<accession>A0A235CHJ0</accession>
<evidence type="ECO:0000313" key="6">
    <source>
        <dbReference type="Proteomes" id="UP000295058"/>
    </source>
</evidence>
<evidence type="ECO:0000313" key="5">
    <source>
        <dbReference type="Proteomes" id="UP000243640"/>
    </source>
</evidence>
<dbReference type="PANTHER" id="PTHR12149:SF8">
    <property type="entry name" value="PROTEIN-RIBULOSAMINE 3-KINASE"/>
    <property type="match status" value="1"/>
</dbReference>
<dbReference type="SUPFAM" id="SSF56112">
    <property type="entry name" value="Protein kinase-like (PK-like)"/>
    <property type="match status" value="1"/>
</dbReference>
<reference evidence="3 5" key="1">
    <citation type="submission" date="2017-08" db="EMBL/GenBank/DDBJ databases">
        <title>Draft Genome Sequence of the Marine Bacterium Oceanimonas baumannii ATCC 700832.</title>
        <authorList>
            <person name="Mcclelland W.D."/>
            <person name="Brennan M.A."/>
            <person name="Trachtenberg A.M."/>
            <person name="Maclea K.S."/>
        </authorList>
    </citation>
    <scope>NUCLEOTIDE SEQUENCE [LARGE SCALE GENOMIC DNA]</scope>
    <source>
        <strain evidence="3 5">ATCC 700832</strain>
    </source>
</reference>
<evidence type="ECO:0000313" key="4">
    <source>
        <dbReference type="EMBL" id="TDW58815.1"/>
    </source>
</evidence>
<dbReference type="Gene3D" id="3.90.1200.10">
    <property type="match status" value="1"/>
</dbReference>
<dbReference type="EMBL" id="NQJF01000008">
    <property type="protein sequence ID" value="OYD23859.1"/>
    <property type="molecule type" value="Genomic_DNA"/>
</dbReference>
<evidence type="ECO:0000256" key="2">
    <source>
        <dbReference type="PIRNR" id="PIRNR006221"/>
    </source>
</evidence>
<dbReference type="Pfam" id="PF03881">
    <property type="entry name" value="Fructosamin_kin"/>
    <property type="match status" value="1"/>
</dbReference>
<dbReference type="GO" id="GO:0016301">
    <property type="term" value="F:kinase activity"/>
    <property type="evidence" value="ECO:0007669"/>
    <property type="project" value="UniProtKB-UniRule"/>
</dbReference>
<dbReference type="Proteomes" id="UP000295058">
    <property type="component" value="Unassembled WGS sequence"/>
</dbReference>
<reference evidence="4 6" key="2">
    <citation type="submission" date="2019-03" db="EMBL/GenBank/DDBJ databases">
        <title>Genomic Encyclopedia of Archaeal and Bacterial Type Strains, Phase II (KMG-II): from individual species to whole genera.</title>
        <authorList>
            <person name="Goeker M."/>
        </authorList>
    </citation>
    <scope>NUCLEOTIDE SEQUENCE [LARGE SCALE GENOMIC DNA]</scope>
    <source>
        <strain evidence="4 6">DSM 15594</strain>
    </source>
</reference>
<sequence length="291" mass="33310">MWPAIASQIGEAMHTDFNITERSQISGGEINQAFRISDGRHTFFVKLNDRAGVDMFRAEWTALEHLLNTQTLKVPRPVCCGTTVSSSFLVLEYIPLGHAGDQDWHMLGRQLAHLHMGSAQPMYGWDEDNFIGTTVQPNIWHKKWATFFAEQRIGWQLQLLNEKGIHFGDIEEITGAIKNRLAGHQPRASLLHGDLWRGNLGFDDQQGVLFDPASYFGDRETDIAMTELFGQFPSSFYQGYDAVWPRGEGYRERRDIYNLYHLLNHVNLFGEAYIKQAKTSLFNIIAYQEKP</sequence>
<dbReference type="InterPro" id="IPR011009">
    <property type="entry name" value="Kinase-like_dom_sf"/>
</dbReference>
<dbReference type="InterPro" id="IPR016477">
    <property type="entry name" value="Fructo-/Ketosamine-3-kinase"/>
</dbReference>
<dbReference type="Proteomes" id="UP000243640">
    <property type="component" value="Unassembled WGS sequence"/>
</dbReference>
<dbReference type="EMBL" id="SODO01000007">
    <property type="protein sequence ID" value="TDW58815.1"/>
    <property type="molecule type" value="Genomic_DNA"/>
</dbReference>
<evidence type="ECO:0000256" key="1">
    <source>
        <dbReference type="ARBA" id="ARBA00009460"/>
    </source>
</evidence>
<dbReference type="OrthoDB" id="5291879at2"/>
<comment type="similarity">
    <text evidence="1 2">Belongs to the fructosamine kinase family.</text>
</comment>
<name>A0A235CHJ0_9GAMM</name>
<dbReference type="PANTHER" id="PTHR12149">
    <property type="entry name" value="FRUCTOSAMINE 3 KINASE-RELATED PROTEIN"/>
    <property type="match status" value="1"/>
</dbReference>
<gene>
    <name evidence="3" type="ORF">B6S09_10360</name>
    <name evidence="4" type="ORF">LY04_02170</name>
</gene>
<dbReference type="Gene3D" id="3.30.200.20">
    <property type="entry name" value="Phosphorylase Kinase, domain 1"/>
    <property type="match status" value="1"/>
</dbReference>
<protein>
    <submittedName>
        <fullName evidence="3">Fructosamine kinase family protein</fullName>
    </submittedName>
    <submittedName>
        <fullName evidence="4">Fructosamine-3-kinase</fullName>
    </submittedName>
</protein>
<keyword evidence="2" id="KW-0808">Transferase</keyword>
<proteinExistence type="inferred from homology"/>
<dbReference type="PIRSF" id="PIRSF006221">
    <property type="entry name" value="Ketosamine-3-kinase"/>
    <property type="match status" value="1"/>
</dbReference>
<dbReference type="RefSeq" id="WP_094278419.1">
    <property type="nucleotide sequence ID" value="NZ_JBLWZI010000007.1"/>
</dbReference>
<keyword evidence="6" id="KW-1185">Reference proteome</keyword>
<organism evidence="3 5">
    <name type="scientific">Oceanimonas baumannii</name>
    <dbReference type="NCBI Taxonomy" id="129578"/>
    <lineage>
        <taxon>Bacteria</taxon>
        <taxon>Pseudomonadati</taxon>
        <taxon>Pseudomonadota</taxon>
        <taxon>Gammaproteobacteria</taxon>
        <taxon>Aeromonadales</taxon>
        <taxon>Aeromonadaceae</taxon>
        <taxon>Oceanimonas</taxon>
    </lineage>
</organism>
<evidence type="ECO:0000313" key="3">
    <source>
        <dbReference type="EMBL" id="OYD23859.1"/>
    </source>
</evidence>
<dbReference type="AlphaFoldDB" id="A0A235CHJ0"/>
<comment type="caution">
    <text evidence="3">The sequence shown here is derived from an EMBL/GenBank/DDBJ whole genome shotgun (WGS) entry which is preliminary data.</text>
</comment>